<evidence type="ECO:0000256" key="1">
    <source>
        <dbReference type="SAM" id="MobiDB-lite"/>
    </source>
</evidence>
<dbReference type="EMBL" id="JAEFCI010008306">
    <property type="protein sequence ID" value="KAG5458553.1"/>
    <property type="molecule type" value="Genomic_DNA"/>
</dbReference>
<dbReference type="Proteomes" id="UP000673691">
    <property type="component" value="Unassembled WGS sequence"/>
</dbReference>
<dbReference type="PANTHER" id="PTHR12839">
    <property type="entry name" value="NONSENSE-MEDIATED MRNA DECAY PROTEIN 2 UP-FRAMESHIFT SUPPRESSOR 2"/>
    <property type="match status" value="1"/>
</dbReference>
<dbReference type="AlphaFoldDB" id="A0A8H7ZT30"/>
<reference evidence="2 3" key="1">
    <citation type="journal article" name="Sci. Rep.">
        <title>Genome-scale phylogenetic analyses confirm Olpidium as the closest living zoosporic fungus to the non-flagellated, terrestrial fungi.</title>
        <authorList>
            <person name="Chang Y."/>
            <person name="Rochon D."/>
            <person name="Sekimoto S."/>
            <person name="Wang Y."/>
            <person name="Chovatia M."/>
            <person name="Sandor L."/>
            <person name="Salamov A."/>
            <person name="Grigoriev I.V."/>
            <person name="Stajich J.E."/>
            <person name="Spatafora J.W."/>
        </authorList>
    </citation>
    <scope>NUCLEOTIDE SEQUENCE [LARGE SCALE GENOMIC DNA]</scope>
    <source>
        <strain evidence="2">S191</strain>
    </source>
</reference>
<keyword evidence="3" id="KW-1185">Reference proteome</keyword>
<comment type="caution">
    <text evidence="2">The sequence shown here is derived from an EMBL/GenBank/DDBJ whole genome shotgun (WGS) entry which is preliminary data.</text>
</comment>
<name>A0A8H7ZT30_9FUNG</name>
<feature type="compositionally biased region" description="Basic and acidic residues" evidence="1">
    <location>
        <begin position="484"/>
        <end position="496"/>
    </location>
</feature>
<gene>
    <name evidence="2" type="ORF">BJ554DRAFT_1199</name>
</gene>
<evidence type="ECO:0000313" key="2">
    <source>
        <dbReference type="EMBL" id="KAG5458553.1"/>
    </source>
</evidence>
<proteinExistence type="predicted"/>
<dbReference type="Gene3D" id="1.25.40.180">
    <property type="match status" value="1"/>
</dbReference>
<feature type="compositionally biased region" description="Acidic residues" evidence="1">
    <location>
        <begin position="497"/>
        <end position="536"/>
    </location>
</feature>
<dbReference type="OrthoDB" id="27832at2759"/>
<dbReference type="GO" id="GO:0000184">
    <property type="term" value="P:nuclear-transcribed mRNA catabolic process, nonsense-mediated decay"/>
    <property type="evidence" value="ECO:0007669"/>
    <property type="project" value="InterPro"/>
</dbReference>
<protein>
    <submittedName>
        <fullName evidence="2">Uncharacterized protein</fullName>
    </submittedName>
</protein>
<sequence>MPADVSEGVQLARQKRAETRRANLDAWEQRHTRGPVAAQLTSLNSGIKQNTSFITKCKAGLTAEAAPQLLNGVRTLTLVKYLSEVVPAIAEGIQKCKTSGDILAAVEVGADVARVEEDANPRCCLDCDNPAVVISGLHRRFPDTFTPPFNASLLRALVPPSRSQLAALTADQKEKEEAARIQRQRTLLRIAGELWLVGVLRSESESGSGGVANGIKDNVAGMMMGVASASPPGPTVKDIRDRKEQAALKDRGFEPAGVFYTIVADLLADERSLHVNIPLAITFLKFFGVEILGILPRKEQLKRARSADEELEEKDDSAQCLSTAANHEPLPADSVVTEEQRAAFKRVILDFFNNVCTKLVAAQKSLKQLEKRNNELYIKIGDIPEATKANFERLHKSYERFLVNAQTMSDLLDLSLPQLTAADDIWKADSIISDAGSTFNREEGGGGIWEDEEERIFYEDIIDLKGLVPPVLLQKGKKIVSETAESKKEEEGKAEDMAEDAMEDITDAEDNAAGEIGEEDVDVDEGDEEEDLNKLM</sequence>
<dbReference type="InterPro" id="IPR039762">
    <property type="entry name" value="Nmd2/UPF2"/>
</dbReference>
<dbReference type="PANTHER" id="PTHR12839:SF7">
    <property type="entry name" value="REGULATOR OF NONSENSE TRANSCRIPTS 2"/>
    <property type="match status" value="1"/>
</dbReference>
<organism evidence="2 3">
    <name type="scientific">Olpidium bornovanus</name>
    <dbReference type="NCBI Taxonomy" id="278681"/>
    <lineage>
        <taxon>Eukaryota</taxon>
        <taxon>Fungi</taxon>
        <taxon>Fungi incertae sedis</taxon>
        <taxon>Olpidiomycota</taxon>
        <taxon>Olpidiomycotina</taxon>
        <taxon>Olpidiomycetes</taxon>
        <taxon>Olpidiales</taxon>
        <taxon>Olpidiaceae</taxon>
        <taxon>Olpidium</taxon>
    </lineage>
</organism>
<accession>A0A8H7ZT30</accession>
<dbReference type="GO" id="GO:0035145">
    <property type="term" value="C:exon-exon junction complex"/>
    <property type="evidence" value="ECO:0007669"/>
    <property type="project" value="TreeGrafter"/>
</dbReference>
<feature type="non-terminal residue" evidence="2">
    <location>
        <position position="536"/>
    </location>
</feature>
<feature type="region of interest" description="Disordered" evidence="1">
    <location>
        <begin position="481"/>
        <end position="536"/>
    </location>
</feature>
<evidence type="ECO:0000313" key="3">
    <source>
        <dbReference type="Proteomes" id="UP000673691"/>
    </source>
</evidence>
<dbReference type="GO" id="GO:0005737">
    <property type="term" value="C:cytoplasm"/>
    <property type="evidence" value="ECO:0007669"/>
    <property type="project" value="TreeGrafter"/>
</dbReference>